<evidence type="ECO:0008006" key="5">
    <source>
        <dbReference type="Google" id="ProtNLM"/>
    </source>
</evidence>
<sequence>MRSRRNKKIIFYLLLVGITAVIVTSSVGFMSYRFFNAKLIKERTLYENKLAEKSQQLAVYELKSRQGYVLQIGKKAGEIINEEDIVAMYLPDYFTPVDLIATRENIVGKVIKINADVNTAITNEMVYANGPLDPSLRREEVEYIKLPLELKEKDTVDIRIVYPNGEDYIVVAKTKLDVVDQEKQLAFFNSVEEEALLLQSALVDAYINNAELYMKEYIEPEMQPKPVVTYTPNKDVIAMLKMNPQILDQAKWKLSLKIREGLEERLKLIEDQDRIRVGADAPSGSAVSKRKGNNGAVPANQPNTSGTAVGVEGTVNNNNPQVNQPEVPSQSTNEPSSEIDSSTTSDYDTGTTNSSSTDDTVNSEDQNSSLLGR</sequence>
<dbReference type="EMBL" id="RZNY01000043">
    <property type="protein sequence ID" value="RUT39521.1"/>
    <property type="molecule type" value="Genomic_DNA"/>
</dbReference>
<name>A0A3S1BFC1_9BACL</name>
<evidence type="ECO:0000256" key="1">
    <source>
        <dbReference type="SAM" id="MobiDB-lite"/>
    </source>
</evidence>
<dbReference type="RefSeq" id="WP_127194962.1">
    <property type="nucleotide sequence ID" value="NZ_RZNY01000043.1"/>
</dbReference>
<reference evidence="3 4" key="1">
    <citation type="submission" date="2018-12" db="EMBL/GenBank/DDBJ databases">
        <authorList>
            <person name="Sun L."/>
            <person name="Chen Z."/>
        </authorList>
    </citation>
    <scope>NUCLEOTIDE SEQUENCE [LARGE SCALE GENOMIC DNA]</scope>
    <source>
        <strain evidence="3 4">DSM 15890</strain>
    </source>
</reference>
<comment type="caution">
    <text evidence="3">The sequence shown here is derived from an EMBL/GenBank/DDBJ whole genome shotgun (WGS) entry which is preliminary data.</text>
</comment>
<dbReference type="OrthoDB" id="2840666at2"/>
<organism evidence="3 4">
    <name type="scientific">Paenibacillus anaericanus</name>
    <dbReference type="NCBI Taxonomy" id="170367"/>
    <lineage>
        <taxon>Bacteria</taxon>
        <taxon>Bacillati</taxon>
        <taxon>Bacillota</taxon>
        <taxon>Bacilli</taxon>
        <taxon>Bacillales</taxon>
        <taxon>Paenibacillaceae</taxon>
        <taxon>Paenibacillus</taxon>
    </lineage>
</organism>
<evidence type="ECO:0000313" key="4">
    <source>
        <dbReference type="Proteomes" id="UP000279446"/>
    </source>
</evidence>
<dbReference type="Proteomes" id="UP000279446">
    <property type="component" value="Unassembled WGS sequence"/>
</dbReference>
<feature type="transmembrane region" description="Helical" evidence="2">
    <location>
        <begin position="12"/>
        <end position="35"/>
    </location>
</feature>
<evidence type="ECO:0000256" key="2">
    <source>
        <dbReference type="SAM" id="Phobius"/>
    </source>
</evidence>
<proteinExistence type="predicted"/>
<dbReference type="AlphaFoldDB" id="A0A3S1BFC1"/>
<keyword evidence="2" id="KW-0812">Transmembrane</keyword>
<gene>
    <name evidence="3" type="ORF">EJP82_25925</name>
</gene>
<accession>A0A3S1BFC1</accession>
<keyword evidence="4" id="KW-1185">Reference proteome</keyword>
<feature type="compositionally biased region" description="Low complexity" evidence="1">
    <location>
        <begin position="315"/>
        <end position="365"/>
    </location>
</feature>
<feature type="region of interest" description="Disordered" evidence="1">
    <location>
        <begin position="279"/>
        <end position="373"/>
    </location>
</feature>
<keyword evidence="2" id="KW-0472">Membrane</keyword>
<protein>
    <recommendedName>
        <fullName evidence="5">SAF domain-containing protein</fullName>
    </recommendedName>
</protein>
<keyword evidence="2" id="KW-1133">Transmembrane helix</keyword>
<evidence type="ECO:0000313" key="3">
    <source>
        <dbReference type="EMBL" id="RUT39521.1"/>
    </source>
</evidence>